<evidence type="ECO:0000256" key="4">
    <source>
        <dbReference type="ARBA" id="ARBA00023136"/>
    </source>
</evidence>
<keyword evidence="7" id="KW-0762">Sugar transport</keyword>
<gene>
    <name evidence="7" type="ORF">OBRU01_01006</name>
</gene>
<dbReference type="GO" id="GO:0022857">
    <property type="term" value="F:transmembrane transporter activity"/>
    <property type="evidence" value="ECO:0007669"/>
    <property type="project" value="InterPro"/>
</dbReference>
<evidence type="ECO:0000256" key="1">
    <source>
        <dbReference type="ARBA" id="ARBA00004141"/>
    </source>
</evidence>
<keyword evidence="4 5" id="KW-0472">Membrane</keyword>
<dbReference type="Gene3D" id="1.20.1250.20">
    <property type="entry name" value="MFS general substrate transporter like domains"/>
    <property type="match status" value="1"/>
</dbReference>
<feature type="transmembrane region" description="Helical" evidence="5">
    <location>
        <begin position="303"/>
        <end position="323"/>
    </location>
</feature>
<reference evidence="7 8" key="1">
    <citation type="journal article" date="2015" name="Genome Biol. Evol.">
        <title>The genome of winter moth (Operophtera brumata) provides a genomic perspective on sexual dimorphism and phenology.</title>
        <authorList>
            <person name="Derks M.F."/>
            <person name="Smit S."/>
            <person name="Salis L."/>
            <person name="Schijlen E."/>
            <person name="Bossers A."/>
            <person name="Mateman C."/>
            <person name="Pijl A.S."/>
            <person name="de Ridder D."/>
            <person name="Groenen M.A."/>
            <person name="Visser M.E."/>
            <person name="Megens H.J."/>
        </authorList>
    </citation>
    <scope>NUCLEOTIDE SEQUENCE [LARGE SCALE GENOMIC DNA]</scope>
    <source>
        <strain evidence="7">WM2013NL</strain>
        <tissue evidence="7">Head and thorax</tissue>
    </source>
</reference>
<feature type="transmembrane region" description="Helical" evidence="5">
    <location>
        <begin position="147"/>
        <end position="168"/>
    </location>
</feature>
<feature type="transmembrane region" description="Helical" evidence="5">
    <location>
        <begin position="42"/>
        <end position="60"/>
    </location>
</feature>
<keyword evidence="2 5" id="KW-0812">Transmembrane</keyword>
<name>A0A0L7LSQ8_OPEBR</name>
<dbReference type="AlphaFoldDB" id="A0A0L7LSQ8"/>
<feature type="transmembrane region" description="Helical" evidence="5">
    <location>
        <begin position="335"/>
        <end position="358"/>
    </location>
</feature>
<dbReference type="STRING" id="104452.A0A0L7LSQ8"/>
<feature type="transmembrane region" description="Helical" evidence="5">
    <location>
        <begin position="123"/>
        <end position="141"/>
    </location>
</feature>
<feature type="transmembrane region" description="Helical" evidence="5">
    <location>
        <begin position="89"/>
        <end position="111"/>
    </location>
</feature>
<dbReference type="PANTHER" id="PTHR48021">
    <property type="match status" value="1"/>
</dbReference>
<dbReference type="SUPFAM" id="SSF103473">
    <property type="entry name" value="MFS general substrate transporter"/>
    <property type="match status" value="1"/>
</dbReference>
<keyword evidence="7" id="KW-0813">Transport</keyword>
<evidence type="ECO:0000313" key="8">
    <source>
        <dbReference type="Proteomes" id="UP000037510"/>
    </source>
</evidence>
<dbReference type="Proteomes" id="UP000037510">
    <property type="component" value="Unassembled WGS sequence"/>
</dbReference>
<proteinExistence type="predicted"/>
<feature type="transmembrane region" description="Helical" evidence="5">
    <location>
        <begin position="236"/>
        <end position="259"/>
    </location>
</feature>
<comment type="caution">
    <text evidence="7">The sequence shown here is derived from an EMBL/GenBank/DDBJ whole genome shotgun (WGS) entry which is preliminary data.</text>
</comment>
<dbReference type="InterPro" id="IPR020846">
    <property type="entry name" value="MFS_dom"/>
</dbReference>
<evidence type="ECO:0000313" key="7">
    <source>
        <dbReference type="EMBL" id="KOB78419.1"/>
    </source>
</evidence>
<dbReference type="InterPro" id="IPR050549">
    <property type="entry name" value="MFS_Trehalose_Transporter"/>
</dbReference>
<feature type="transmembrane region" description="Helical" evidence="5">
    <location>
        <begin position="370"/>
        <end position="391"/>
    </location>
</feature>
<accession>A0A0L7LSQ8</accession>
<evidence type="ECO:0000256" key="2">
    <source>
        <dbReference type="ARBA" id="ARBA00022692"/>
    </source>
</evidence>
<evidence type="ECO:0000259" key="6">
    <source>
        <dbReference type="PROSITE" id="PS50850"/>
    </source>
</evidence>
<keyword evidence="8" id="KW-1185">Reference proteome</keyword>
<keyword evidence="3 5" id="KW-1133">Transmembrane helix</keyword>
<sequence length="463" mass="52230">LIVCTGVWNCYFLIGLCMGTPTVMVPQLRAANVTISDETASWLRISIPWIVLLSILTAAIGRKKTHIIVTVSCLISYSILYFSKTVNDIFVSNIFQGVISAAFLTTSVVILTEFTSTKYRGIFLTLKSATFFWGILTANTIGTFSNWHNIAIVGFVCSVYSLLTVTIWPESPYWLAGKGKFVECSKSHTWLKGSDAETLRELENIVKYYQSERFFKQNNIQSVIKTFFSKASLKPILLSSLLTCLYVFSGKLIFTVYAIDVLKKITKDNWTAYKGMLILDSVTVLSMYLGCFLSKKLKRRTMLLLFSSLGATFLFILSGYLYLIKLSIVVENTYVSISLLAAYSITTSCGPIIMSTSIIGELLPVESKCIFMCIIAFIFKSIFSTLARISPYIFKHFNMHGTFLLYGVLTVVCLVLIYFYLPETKNKTLQEIDESLRWKTTKSIEETSKLMPALIRKNNVTFE</sequence>
<evidence type="ECO:0000256" key="3">
    <source>
        <dbReference type="ARBA" id="ARBA00022989"/>
    </source>
</evidence>
<dbReference type="InterPro" id="IPR036259">
    <property type="entry name" value="MFS_trans_sf"/>
</dbReference>
<feature type="transmembrane region" description="Helical" evidence="5">
    <location>
        <begin position="271"/>
        <end position="291"/>
    </location>
</feature>
<dbReference type="InterPro" id="IPR005828">
    <property type="entry name" value="MFS_sugar_transport-like"/>
</dbReference>
<dbReference type="PANTHER" id="PTHR48021:SF68">
    <property type="entry name" value="MAJOR FACILITATOR SUPERFAMILY (MFS) PROFILE DOMAIN-CONTAINING PROTEIN"/>
    <property type="match status" value="1"/>
</dbReference>
<dbReference type="GO" id="GO:0016020">
    <property type="term" value="C:membrane"/>
    <property type="evidence" value="ECO:0007669"/>
    <property type="project" value="UniProtKB-SubCell"/>
</dbReference>
<dbReference type="PROSITE" id="PS50850">
    <property type="entry name" value="MFS"/>
    <property type="match status" value="1"/>
</dbReference>
<feature type="non-terminal residue" evidence="7">
    <location>
        <position position="1"/>
    </location>
</feature>
<dbReference type="Pfam" id="PF00083">
    <property type="entry name" value="Sugar_tr"/>
    <property type="match status" value="1"/>
</dbReference>
<organism evidence="7 8">
    <name type="scientific">Operophtera brumata</name>
    <name type="common">Winter moth</name>
    <name type="synonym">Phalaena brumata</name>
    <dbReference type="NCBI Taxonomy" id="104452"/>
    <lineage>
        <taxon>Eukaryota</taxon>
        <taxon>Metazoa</taxon>
        <taxon>Ecdysozoa</taxon>
        <taxon>Arthropoda</taxon>
        <taxon>Hexapoda</taxon>
        <taxon>Insecta</taxon>
        <taxon>Pterygota</taxon>
        <taxon>Neoptera</taxon>
        <taxon>Endopterygota</taxon>
        <taxon>Lepidoptera</taxon>
        <taxon>Glossata</taxon>
        <taxon>Ditrysia</taxon>
        <taxon>Geometroidea</taxon>
        <taxon>Geometridae</taxon>
        <taxon>Larentiinae</taxon>
        <taxon>Operophtera</taxon>
    </lineage>
</organism>
<evidence type="ECO:0000256" key="5">
    <source>
        <dbReference type="SAM" id="Phobius"/>
    </source>
</evidence>
<feature type="transmembrane region" description="Helical" evidence="5">
    <location>
        <begin position="403"/>
        <end position="421"/>
    </location>
</feature>
<protein>
    <submittedName>
        <fullName evidence="7">Sugar transporter</fullName>
    </submittedName>
</protein>
<dbReference type="EMBL" id="JTDY01000181">
    <property type="protein sequence ID" value="KOB78419.1"/>
    <property type="molecule type" value="Genomic_DNA"/>
</dbReference>
<feature type="domain" description="Major facilitator superfamily (MFS) profile" evidence="6">
    <location>
        <begin position="1"/>
        <end position="425"/>
    </location>
</feature>
<comment type="subcellular location">
    <subcellularLocation>
        <location evidence="1">Membrane</location>
        <topology evidence="1">Multi-pass membrane protein</topology>
    </subcellularLocation>
</comment>